<sequence length="85" mass="10080">MLYDHGYTECFVRWRLAALHLLPSSSPESGSFDCEMSKRRLSEVSKGDLVRRFTMYDCLCLLKKERFKMHLSFRTPLSRGYPLKR</sequence>
<keyword evidence="2" id="KW-1185">Reference proteome</keyword>
<reference evidence="2" key="1">
    <citation type="submission" date="2024-04" db="EMBL/GenBank/DDBJ databases">
        <authorList>
            <person name="Shaw F."/>
            <person name="Minotto A."/>
        </authorList>
    </citation>
    <scope>NUCLEOTIDE SEQUENCE [LARGE SCALE GENOMIC DNA]</scope>
</reference>
<evidence type="ECO:0000313" key="2">
    <source>
        <dbReference type="Proteomes" id="UP001497453"/>
    </source>
</evidence>
<protein>
    <submittedName>
        <fullName evidence="1">Uncharacterized protein</fullName>
    </submittedName>
</protein>
<accession>A0ABP1DV73</accession>
<organism evidence="1 2">
    <name type="scientific">Somion occarium</name>
    <dbReference type="NCBI Taxonomy" id="3059160"/>
    <lineage>
        <taxon>Eukaryota</taxon>
        <taxon>Fungi</taxon>
        <taxon>Dikarya</taxon>
        <taxon>Basidiomycota</taxon>
        <taxon>Agaricomycotina</taxon>
        <taxon>Agaricomycetes</taxon>
        <taxon>Polyporales</taxon>
        <taxon>Cerrenaceae</taxon>
        <taxon>Somion</taxon>
    </lineage>
</organism>
<name>A0ABP1DV73_9APHY</name>
<gene>
    <name evidence="1" type="ORF">GFSPODELE1_LOCUS8431</name>
</gene>
<dbReference type="Proteomes" id="UP001497453">
    <property type="component" value="Chromosome 6"/>
</dbReference>
<proteinExistence type="predicted"/>
<dbReference type="EMBL" id="OZ037949">
    <property type="protein sequence ID" value="CAL1711630.1"/>
    <property type="molecule type" value="Genomic_DNA"/>
</dbReference>
<evidence type="ECO:0000313" key="1">
    <source>
        <dbReference type="EMBL" id="CAL1711630.1"/>
    </source>
</evidence>